<evidence type="ECO:0000313" key="10">
    <source>
        <dbReference type="Proteomes" id="UP001595847"/>
    </source>
</evidence>
<keyword evidence="2 7" id="KW-0813">Transport</keyword>
<feature type="transmembrane region" description="Helical" evidence="7">
    <location>
        <begin position="219"/>
        <end position="238"/>
    </location>
</feature>
<organism evidence="9 10">
    <name type="scientific">Nocardiopsis sediminis</name>
    <dbReference type="NCBI Taxonomy" id="1778267"/>
    <lineage>
        <taxon>Bacteria</taxon>
        <taxon>Bacillati</taxon>
        <taxon>Actinomycetota</taxon>
        <taxon>Actinomycetes</taxon>
        <taxon>Streptosporangiales</taxon>
        <taxon>Nocardiopsidaceae</taxon>
        <taxon>Nocardiopsis</taxon>
    </lineage>
</organism>
<dbReference type="Gene3D" id="1.10.3720.10">
    <property type="entry name" value="MetI-like"/>
    <property type="match status" value="1"/>
</dbReference>
<keyword evidence="6 7" id="KW-0472">Membrane</keyword>
<dbReference type="InterPro" id="IPR051393">
    <property type="entry name" value="ABC_transporter_permease"/>
</dbReference>
<feature type="transmembrane region" description="Helical" evidence="7">
    <location>
        <begin position="270"/>
        <end position="295"/>
    </location>
</feature>
<keyword evidence="10" id="KW-1185">Reference proteome</keyword>
<feature type="transmembrane region" description="Helical" evidence="7">
    <location>
        <begin position="164"/>
        <end position="187"/>
    </location>
</feature>
<evidence type="ECO:0000313" key="9">
    <source>
        <dbReference type="EMBL" id="MFC3998946.1"/>
    </source>
</evidence>
<feature type="transmembrane region" description="Helical" evidence="7">
    <location>
        <begin position="21"/>
        <end position="40"/>
    </location>
</feature>
<dbReference type="PANTHER" id="PTHR30193">
    <property type="entry name" value="ABC TRANSPORTER PERMEASE PROTEIN"/>
    <property type="match status" value="1"/>
</dbReference>
<name>A0ABV8FRZ9_9ACTN</name>
<reference evidence="10" key="1">
    <citation type="journal article" date="2019" name="Int. J. Syst. Evol. Microbiol.">
        <title>The Global Catalogue of Microorganisms (GCM) 10K type strain sequencing project: providing services to taxonomists for standard genome sequencing and annotation.</title>
        <authorList>
            <consortium name="The Broad Institute Genomics Platform"/>
            <consortium name="The Broad Institute Genome Sequencing Center for Infectious Disease"/>
            <person name="Wu L."/>
            <person name="Ma J."/>
        </authorList>
    </citation>
    <scope>NUCLEOTIDE SEQUENCE [LARGE SCALE GENOMIC DNA]</scope>
    <source>
        <strain evidence="10">TBRC 1826</strain>
    </source>
</reference>
<keyword evidence="4 7" id="KW-0812">Transmembrane</keyword>
<accession>A0ABV8FRZ9</accession>
<evidence type="ECO:0000256" key="2">
    <source>
        <dbReference type="ARBA" id="ARBA00022448"/>
    </source>
</evidence>
<dbReference type="Pfam" id="PF00528">
    <property type="entry name" value="BPD_transp_1"/>
    <property type="match status" value="1"/>
</dbReference>
<keyword evidence="5 7" id="KW-1133">Transmembrane helix</keyword>
<keyword evidence="3" id="KW-1003">Cell membrane</keyword>
<proteinExistence type="inferred from homology"/>
<dbReference type="InterPro" id="IPR035906">
    <property type="entry name" value="MetI-like_sf"/>
</dbReference>
<gene>
    <name evidence="9" type="ORF">ACFOVU_23695</name>
</gene>
<dbReference type="RefSeq" id="WP_378537118.1">
    <property type="nucleotide sequence ID" value="NZ_JBHSBH010000015.1"/>
</dbReference>
<feature type="domain" description="ABC transmembrane type-1" evidence="8">
    <location>
        <begin position="78"/>
        <end position="291"/>
    </location>
</feature>
<comment type="subcellular location">
    <subcellularLocation>
        <location evidence="1 7">Cell membrane</location>
        <topology evidence="1 7">Multi-pass membrane protein</topology>
    </subcellularLocation>
</comment>
<comment type="similarity">
    <text evidence="7">Belongs to the binding-protein-dependent transport system permease family.</text>
</comment>
<evidence type="ECO:0000256" key="6">
    <source>
        <dbReference type="ARBA" id="ARBA00023136"/>
    </source>
</evidence>
<feature type="transmembrane region" description="Helical" evidence="7">
    <location>
        <begin position="115"/>
        <end position="135"/>
    </location>
</feature>
<comment type="caution">
    <text evidence="9">The sequence shown here is derived from an EMBL/GenBank/DDBJ whole genome shotgun (WGS) entry which is preliminary data.</text>
</comment>
<evidence type="ECO:0000256" key="3">
    <source>
        <dbReference type="ARBA" id="ARBA00022475"/>
    </source>
</evidence>
<feature type="transmembrane region" description="Helical" evidence="7">
    <location>
        <begin position="82"/>
        <end position="103"/>
    </location>
</feature>
<protein>
    <submittedName>
        <fullName evidence="9">Carbohydrate ABC transporter permease</fullName>
    </submittedName>
</protein>
<evidence type="ECO:0000259" key="8">
    <source>
        <dbReference type="PROSITE" id="PS50928"/>
    </source>
</evidence>
<evidence type="ECO:0000256" key="1">
    <source>
        <dbReference type="ARBA" id="ARBA00004651"/>
    </source>
</evidence>
<evidence type="ECO:0000256" key="7">
    <source>
        <dbReference type="RuleBase" id="RU363032"/>
    </source>
</evidence>
<dbReference type="PANTHER" id="PTHR30193:SF37">
    <property type="entry name" value="INNER MEMBRANE ABC TRANSPORTER PERMEASE PROTEIN YCJO"/>
    <property type="match status" value="1"/>
</dbReference>
<dbReference type="PROSITE" id="PS50928">
    <property type="entry name" value="ABC_TM1"/>
    <property type="match status" value="1"/>
</dbReference>
<sequence>MTTPAAGVRRRRVRPAVRVPWWFVLPAAAFYVFSVVWPSLQGAGFAFTDWDGLSPVRSFVGADNFRRLLEDPEARSAIGRTLLIAAAITIVQNGVGLLLALGVHAKIKSRNVLRVMLFAPAVITPVAAAYLWQFMLTPNGAVNRLLDLAGLSALRQDWLGDPDIALWSIVGVVIWQYAGYSMVIFLAGLQGVPAEIIEASRVDGAGAVRRFWWIIRPELGPALTINLMLSVIGGLKLFDQIWVMTGGGPGNATDNISTLIYKNAFQFNDFAYGIAMALVLTGFVAVLSGAQYGLLSRQWRK</sequence>
<dbReference type="InterPro" id="IPR000515">
    <property type="entry name" value="MetI-like"/>
</dbReference>
<evidence type="ECO:0000256" key="4">
    <source>
        <dbReference type="ARBA" id="ARBA00022692"/>
    </source>
</evidence>
<dbReference type="Proteomes" id="UP001595847">
    <property type="component" value="Unassembled WGS sequence"/>
</dbReference>
<evidence type="ECO:0000256" key="5">
    <source>
        <dbReference type="ARBA" id="ARBA00022989"/>
    </source>
</evidence>
<dbReference type="EMBL" id="JBHSBH010000015">
    <property type="protein sequence ID" value="MFC3998946.1"/>
    <property type="molecule type" value="Genomic_DNA"/>
</dbReference>
<dbReference type="SUPFAM" id="SSF161098">
    <property type="entry name" value="MetI-like"/>
    <property type="match status" value="1"/>
</dbReference>
<dbReference type="CDD" id="cd06261">
    <property type="entry name" value="TM_PBP2"/>
    <property type="match status" value="1"/>
</dbReference>